<evidence type="ECO:0000313" key="2">
    <source>
        <dbReference type="Proteomes" id="UP000026941"/>
    </source>
</evidence>
<dbReference type="RefSeq" id="WP_042476832.1">
    <property type="nucleotide sequence ID" value="NZ_BAYX01000024.1"/>
</dbReference>
<dbReference type="EMBL" id="BAYX01000024">
    <property type="protein sequence ID" value="GAJ96611.1"/>
    <property type="molecule type" value="Genomic_DNA"/>
</dbReference>
<dbReference type="AlphaFoldDB" id="A0AA87U7E4"/>
<gene>
    <name evidence="1" type="ORF">RRH01S_24_00040</name>
</gene>
<accession>A0AA87U7E4</accession>
<protein>
    <submittedName>
        <fullName evidence="1">Uncharacterized protein</fullName>
    </submittedName>
</protein>
<organism evidence="1 2">
    <name type="scientific">Rhizobium rhizogenes NBRC 13257</name>
    <dbReference type="NCBI Taxonomy" id="1220581"/>
    <lineage>
        <taxon>Bacteria</taxon>
        <taxon>Pseudomonadati</taxon>
        <taxon>Pseudomonadota</taxon>
        <taxon>Alphaproteobacteria</taxon>
        <taxon>Hyphomicrobiales</taxon>
        <taxon>Rhizobiaceae</taxon>
        <taxon>Rhizobium/Agrobacterium group</taxon>
        <taxon>Rhizobium</taxon>
    </lineage>
</organism>
<reference evidence="1 2" key="1">
    <citation type="submission" date="2014-05" db="EMBL/GenBank/DDBJ databases">
        <title>Whole genome shotgun sequence of Rhizobium rhizogenes NBRC 13257.</title>
        <authorList>
            <person name="Katano-Makiyama Y."/>
            <person name="Hosoyama A."/>
            <person name="Hashimoto M."/>
            <person name="Hosoyama Y."/>
            <person name="Noguchi M."/>
            <person name="Tsuchikane K."/>
            <person name="Kimura A."/>
            <person name="Ohji S."/>
            <person name="Ichikawa N."/>
            <person name="Yamazoe A."/>
            <person name="Fujita N."/>
        </authorList>
    </citation>
    <scope>NUCLEOTIDE SEQUENCE [LARGE SCALE GENOMIC DNA]</scope>
    <source>
        <strain evidence="1 2">NBRC 13257</strain>
    </source>
</reference>
<name>A0AA87U7E4_RHIRH</name>
<sequence>MRQTHDVVGGALKTMNDLADNLTTLITASYPPAVILTTLMSEAALAFPGLRDADIAKLIDDLLQTAKGKSAASTEVIPFPLSRRREAATVLARA</sequence>
<proteinExistence type="predicted"/>
<evidence type="ECO:0000313" key="1">
    <source>
        <dbReference type="EMBL" id="GAJ96611.1"/>
    </source>
</evidence>
<comment type="caution">
    <text evidence="1">The sequence shown here is derived from an EMBL/GenBank/DDBJ whole genome shotgun (WGS) entry which is preliminary data.</text>
</comment>
<dbReference type="Proteomes" id="UP000026941">
    <property type="component" value="Unassembled WGS sequence"/>
</dbReference>